<keyword evidence="3" id="KW-1185">Reference proteome</keyword>
<dbReference type="OrthoDB" id="428342at2759"/>
<dbReference type="AlphaFoldDB" id="A0A5C3ELW4"/>
<dbReference type="Proteomes" id="UP000324022">
    <property type="component" value="Unassembled WGS sequence"/>
</dbReference>
<dbReference type="PANTHER" id="PTHR21581">
    <property type="entry name" value="D-ALANYL-D-ALANINE CARBOXYPEPTIDASE"/>
    <property type="match status" value="1"/>
</dbReference>
<evidence type="ECO:0000313" key="2">
    <source>
        <dbReference type="EMBL" id="SPO31090.1"/>
    </source>
</evidence>
<reference evidence="2 3" key="1">
    <citation type="submission" date="2018-03" db="EMBL/GenBank/DDBJ databases">
        <authorList>
            <person name="Guldener U."/>
        </authorList>
    </citation>
    <scope>NUCLEOTIDE SEQUENCE [LARGE SCALE GENOMIC DNA]</scope>
    <source>
        <strain evidence="2 3">NBRC100155</strain>
    </source>
</reference>
<sequence length="507" mass="55943">MDNSNPYQLSPSISQSGSVTFDPNAVIPAFARTPSHHLPTVPPTEPSTSTTTNMTTDASRPRLSIPSLGDASLMGELPTTDPLSILVQKHLPPHLRPVRDLTGAWHAPSSLVDPIHSAPTNEIPDPFTTPYNSQQPPQQAITPDTVRQAASTNAWRKIASLARSQIESYSLTEQNRLYSSQQQQLVSLPQDANEPGMDVEEVLQWWSVRLYALARLRLYSMLRTELGGLWQILASTRVDEEVMLEDSEMVPFTLRVLRATEPKFRGDTRSTIEQYTVLIHMCKGHMKRLKAQVGKGVKVGEKVKVWKERAVRVGLMLAFTLAEAKDYSGAIELLEPLVEKALTKQGDKEKEKEEEGMEARVQLVVVASRIWIQAGDLSTARTLLDRISSLLTTPSPHIAHSQTLLSAIEGDFSPNPNPNPSIAEQLNIAIQTFYTAHLDDSILKLESVLNDTPAQIAAADAVLFNIATLYELAAGGEREVVERKRGLLEKTAKWTGEPGASGSWFKL</sequence>
<name>A0A5C3ELW4_9BASI</name>
<dbReference type="GO" id="GO:0005794">
    <property type="term" value="C:Golgi apparatus"/>
    <property type="evidence" value="ECO:0007669"/>
    <property type="project" value="TreeGrafter"/>
</dbReference>
<feature type="region of interest" description="Disordered" evidence="1">
    <location>
        <begin position="34"/>
        <end position="63"/>
    </location>
</feature>
<gene>
    <name evidence="2" type="ORF">UTRI_05268_B</name>
</gene>
<feature type="compositionally biased region" description="Low complexity" evidence="1">
    <location>
        <begin position="46"/>
        <end position="56"/>
    </location>
</feature>
<dbReference type="GO" id="GO:0030008">
    <property type="term" value="C:TRAPP complex"/>
    <property type="evidence" value="ECO:0007669"/>
    <property type="project" value="TreeGrafter"/>
</dbReference>
<proteinExistence type="predicted"/>
<accession>A0A5C3ELW4</accession>
<evidence type="ECO:0000313" key="3">
    <source>
        <dbReference type="Proteomes" id="UP000324022"/>
    </source>
</evidence>
<dbReference type="EMBL" id="OOIN01000036">
    <property type="protein sequence ID" value="SPO31090.1"/>
    <property type="molecule type" value="Genomic_DNA"/>
</dbReference>
<protein>
    <submittedName>
        <fullName evidence="2">Uncharacterized protein</fullName>
    </submittedName>
</protein>
<dbReference type="PANTHER" id="PTHR21581:SF6">
    <property type="entry name" value="TRAFFICKING PROTEIN PARTICLE COMPLEX SUBUNIT 12"/>
    <property type="match status" value="1"/>
</dbReference>
<evidence type="ECO:0000256" key="1">
    <source>
        <dbReference type="SAM" id="MobiDB-lite"/>
    </source>
</evidence>
<feature type="region of interest" description="Disordered" evidence="1">
    <location>
        <begin position="1"/>
        <end position="20"/>
    </location>
</feature>
<organism evidence="2 3">
    <name type="scientific">Ustilago trichophora</name>
    <dbReference type="NCBI Taxonomy" id="86804"/>
    <lineage>
        <taxon>Eukaryota</taxon>
        <taxon>Fungi</taxon>
        <taxon>Dikarya</taxon>
        <taxon>Basidiomycota</taxon>
        <taxon>Ustilaginomycotina</taxon>
        <taxon>Ustilaginomycetes</taxon>
        <taxon>Ustilaginales</taxon>
        <taxon>Ustilaginaceae</taxon>
        <taxon>Ustilago</taxon>
    </lineage>
</organism>